<name>K3VWX5_FUSPC</name>
<keyword evidence="3" id="KW-1185">Reference proteome</keyword>
<sequence length="39" mass="4391">MNKLTRLSLQLQYVVDHDQGPSQSTGGFSKKRRSVLVDT</sequence>
<dbReference type="Proteomes" id="UP000007978">
    <property type="component" value="Chromosome 4"/>
</dbReference>
<proteinExistence type="predicted"/>
<dbReference type="EMBL" id="AFNW01000612">
    <property type="protein sequence ID" value="EKJ67950.1"/>
    <property type="molecule type" value="Genomic_DNA"/>
</dbReference>
<feature type="compositionally biased region" description="Basic residues" evidence="1">
    <location>
        <begin position="29"/>
        <end position="39"/>
    </location>
</feature>
<dbReference type="HOGENOM" id="CLU_3320125_0_0_1"/>
<feature type="region of interest" description="Disordered" evidence="1">
    <location>
        <begin position="18"/>
        <end position="39"/>
    </location>
</feature>
<protein>
    <submittedName>
        <fullName evidence="2">Uncharacterized protein</fullName>
    </submittedName>
</protein>
<evidence type="ECO:0000256" key="1">
    <source>
        <dbReference type="SAM" id="MobiDB-lite"/>
    </source>
</evidence>
<dbReference type="AlphaFoldDB" id="K3VWX5"/>
<evidence type="ECO:0000313" key="3">
    <source>
        <dbReference type="Proteomes" id="UP000007978"/>
    </source>
</evidence>
<accession>K3VWX5</accession>
<dbReference type="KEGG" id="fpu:FPSE_11761"/>
<gene>
    <name evidence="2" type="ORF">FPSE_11761</name>
</gene>
<reference evidence="2 3" key="1">
    <citation type="journal article" date="2012" name="PLoS Pathog.">
        <title>Comparative pathogenomics reveals horizontally acquired novel virulence genes in fungi infecting cereal hosts.</title>
        <authorList>
            <person name="Gardiner D.M."/>
            <person name="McDonald M.C."/>
            <person name="Covarelli L."/>
            <person name="Solomon P.S."/>
            <person name="Rusu A.G."/>
            <person name="Marshall M."/>
            <person name="Kazan K."/>
            <person name="Chakraborty S."/>
            <person name="McDonald B.A."/>
            <person name="Manners J.M."/>
        </authorList>
    </citation>
    <scope>NUCLEOTIDE SEQUENCE [LARGE SCALE GENOMIC DNA]</scope>
    <source>
        <strain evidence="2 3">CS3096</strain>
    </source>
</reference>
<dbReference type="GeneID" id="20370378"/>
<dbReference type="RefSeq" id="XP_009263153.1">
    <property type="nucleotide sequence ID" value="XM_009264878.1"/>
</dbReference>
<evidence type="ECO:0000313" key="2">
    <source>
        <dbReference type="EMBL" id="EKJ67950.1"/>
    </source>
</evidence>
<comment type="caution">
    <text evidence="2">The sequence shown here is derived from an EMBL/GenBank/DDBJ whole genome shotgun (WGS) entry which is preliminary data.</text>
</comment>
<organism evidence="2 3">
    <name type="scientific">Fusarium pseudograminearum (strain CS3096)</name>
    <name type="common">Wheat and barley crown-rot fungus</name>
    <dbReference type="NCBI Taxonomy" id="1028729"/>
    <lineage>
        <taxon>Eukaryota</taxon>
        <taxon>Fungi</taxon>
        <taxon>Dikarya</taxon>
        <taxon>Ascomycota</taxon>
        <taxon>Pezizomycotina</taxon>
        <taxon>Sordariomycetes</taxon>
        <taxon>Hypocreomycetidae</taxon>
        <taxon>Hypocreales</taxon>
        <taxon>Nectriaceae</taxon>
        <taxon>Fusarium</taxon>
    </lineage>
</organism>